<protein>
    <submittedName>
        <fullName evidence="2">Uncharacterized protein</fullName>
    </submittedName>
</protein>
<organism evidence="2 3">
    <name type="scientific">Puccinia striiformis</name>
    <dbReference type="NCBI Taxonomy" id="27350"/>
    <lineage>
        <taxon>Eukaryota</taxon>
        <taxon>Fungi</taxon>
        <taxon>Dikarya</taxon>
        <taxon>Basidiomycota</taxon>
        <taxon>Pucciniomycotina</taxon>
        <taxon>Pucciniomycetes</taxon>
        <taxon>Pucciniales</taxon>
        <taxon>Pucciniaceae</taxon>
        <taxon>Puccinia</taxon>
    </lineage>
</organism>
<reference evidence="2 3" key="1">
    <citation type="submission" date="2017-12" db="EMBL/GenBank/DDBJ databases">
        <title>Gene loss provides genomic basis for host adaptation in cereal stripe rust fungi.</title>
        <authorList>
            <person name="Xia C."/>
        </authorList>
    </citation>
    <scope>NUCLEOTIDE SEQUENCE [LARGE SCALE GENOMIC DNA]</scope>
    <source>
        <strain evidence="2 3">93TX-2</strain>
    </source>
</reference>
<dbReference type="Proteomes" id="UP000238274">
    <property type="component" value="Unassembled WGS sequence"/>
</dbReference>
<accession>A0A2S4VPT0</accession>
<reference evidence="3" key="2">
    <citation type="journal article" date="2018" name="BMC Genomics">
        <title>Genomic insights into host adaptation between the wheat stripe rust pathogen (Puccinia striiformis f. sp. tritici) and the barley stripe rust pathogen (Puccinia striiformis f. sp. hordei).</title>
        <authorList>
            <person name="Xia C."/>
            <person name="Wang M."/>
            <person name="Yin C."/>
            <person name="Cornejo O.E."/>
            <person name="Hulbert S.H."/>
            <person name="Chen X."/>
        </authorList>
    </citation>
    <scope>NUCLEOTIDE SEQUENCE [LARGE SCALE GENOMIC DNA]</scope>
    <source>
        <strain evidence="3">93TX-2</strain>
    </source>
</reference>
<dbReference type="AlphaFoldDB" id="A0A2S4VPT0"/>
<dbReference type="VEuPathDB" id="FungiDB:PSTT_10936"/>
<dbReference type="VEuPathDB" id="FungiDB:PSHT_08406"/>
<evidence type="ECO:0000313" key="2">
    <source>
        <dbReference type="EMBL" id="POW11410.1"/>
    </source>
</evidence>
<name>A0A2S4VPT0_9BASI</name>
<evidence type="ECO:0000256" key="1">
    <source>
        <dbReference type="SAM" id="MobiDB-lite"/>
    </source>
</evidence>
<sequence length="156" mass="16701">MVIVHLQWLSGSLTQPHVNLMVESAINDTRILGDTSAELGKQGQYDMRPRTSFAHLRDDLQPSSPKGALEIAKKVGRPGKRDQSGKKQSNKLTDSLGKDKLDVAGNTSISTSHKARKKDMAEGNGQTHQPAAKQQGPEGSKIVLAALAQDTAGLPL</sequence>
<feature type="region of interest" description="Disordered" evidence="1">
    <location>
        <begin position="74"/>
        <end position="141"/>
    </location>
</feature>
<keyword evidence="3" id="KW-1185">Reference proteome</keyword>
<evidence type="ECO:0000313" key="3">
    <source>
        <dbReference type="Proteomes" id="UP000238274"/>
    </source>
</evidence>
<gene>
    <name evidence="2" type="ORF">PSHT_08406</name>
</gene>
<reference evidence="3" key="3">
    <citation type="journal article" date="2018" name="Mol. Plant Microbe Interact.">
        <title>Genome sequence resources for the wheat stripe rust pathogen (Puccinia striiformis f. sp. tritici) and the barley stripe rust pathogen (Puccinia striiformis f. sp. hordei).</title>
        <authorList>
            <person name="Xia C."/>
            <person name="Wang M."/>
            <person name="Yin C."/>
            <person name="Cornejo O.E."/>
            <person name="Hulbert S.H."/>
            <person name="Chen X."/>
        </authorList>
    </citation>
    <scope>NUCLEOTIDE SEQUENCE [LARGE SCALE GENOMIC DNA]</scope>
    <source>
        <strain evidence="3">93TX-2</strain>
    </source>
</reference>
<dbReference type="EMBL" id="PKSM01000111">
    <property type="protein sequence ID" value="POW11410.1"/>
    <property type="molecule type" value="Genomic_DNA"/>
</dbReference>
<proteinExistence type="predicted"/>
<comment type="caution">
    <text evidence="2">The sequence shown here is derived from an EMBL/GenBank/DDBJ whole genome shotgun (WGS) entry which is preliminary data.</text>
</comment>